<dbReference type="GO" id="GO:0003677">
    <property type="term" value="F:DNA binding"/>
    <property type="evidence" value="ECO:0007669"/>
    <property type="project" value="InterPro"/>
</dbReference>
<sequence>MPRRGVGKQRRRRLLKGTATIDRGRPPRRPPFNTLSCMTNTDDLIDLNADDGTALLYDLADIEGIGTTTARQIREGQPYDSKEDLLDARGVGPAAYDKVKDHVYVDLSELDPTHEEALELADEVDDLWRLHDDHVRIADELESGYITQLVEQKFGDEWAVTIIPTGLAGGRARYFDGDTEEDETRRYTGTEERARQLFSRCADDINAGLVPDPLATRHQHTTEAADASTDYKTRGGWDRAKIMRRGHEIAHSLDADRDYSDRLSEGLARAWDEAKADRRVDAEAGEWRCNDTDMVIHLHDQEVDAEVDAEAEVPRRRLGEVGAVEEEGESWAVKMRERGGRTWTLYLYHDKIVAGHPRRDAVAARGDAKRFIDTFDRMRRFEEARDGFNFMGVGMSLEYSIDEFRRTFRDHYPQDWAKVKEAFNIENPSLTSTTEPDPRRLAGAGLGLFSTPSTLK</sequence>
<dbReference type="SMART" id="SM00278">
    <property type="entry name" value="HhH1"/>
    <property type="match status" value="2"/>
</dbReference>
<evidence type="ECO:0000259" key="2">
    <source>
        <dbReference type="SMART" id="SM00278"/>
    </source>
</evidence>
<dbReference type="HOGENOM" id="CLU_599762_0_0_10"/>
<dbReference type="SUPFAM" id="SSF81585">
    <property type="entry name" value="PsbU/PolX domain-like"/>
    <property type="match status" value="1"/>
</dbReference>
<dbReference type="Proteomes" id="UP000008674">
    <property type="component" value="Plasmid pSR35"/>
</dbReference>
<feature type="region of interest" description="Disordered" evidence="1">
    <location>
        <begin position="428"/>
        <end position="456"/>
    </location>
</feature>
<dbReference type="OrthoDB" id="9790239at2"/>
<accession>Q2RYJ2</accession>
<name>Q2RYJ2_SALRD</name>
<proteinExistence type="predicted"/>
<dbReference type="Gene3D" id="1.10.150.320">
    <property type="entry name" value="Photosystem II 12 kDa extrinsic protein"/>
    <property type="match status" value="1"/>
</dbReference>
<protein>
    <recommendedName>
        <fullName evidence="2">Helix-hairpin-helix DNA-binding motif class 1 domain-containing protein</fullName>
    </recommendedName>
</protein>
<reference evidence="3 4" key="1">
    <citation type="journal article" date="2005" name="Proc. Natl. Acad. Sci. U.S.A.">
        <title>The genome of Salinibacter ruber: convergence and gene exchange among hyperhalophilic bacteria and archaea.</title>
        <authorList>
            <person name="Mongodin E.F."/>
            <person name="Nelson K.E."/>
            <person name="Daugherty S."/>
            <person name="Deboy R.T."/>
            <person name="Wister J."/>
            <person name="Khouri H."/>
            <person name="Weidman J."/>
            <person name="Walsh D.A."/>
            <person name="Papke R.T."/>
            <person name="Sanchez Perez G."/>
            <person name="Sharma A.K."/>
            <person name="Nesbo C.L."/>
            <person name="MacLeod D."/>
            <person name="Bapteste E."/>
            <person name="Doolittle W.F."/>
            <person name="Charlebois R.L."/>
            <person name="Legault B."/>
            <person name="Rodriguez-Valera F."/>
        </authorList>
    </citation>
    <scope>NUCLEOTIDE SEQUENCE [LARGE SCALE GENOMIC DNA]</scope>
    <source>
        <strain evidence="4">DSM 13855 / CECT 5946 / M31</strain>
        <plasmid evidence="4">pSR35</plasmid>
    </source>
</reference>
<dbReference type="GO" id="GO:0006281">
    <property type="term" value="P:DNA repair"/>
    <property type="evidence" value="ECO:0007669"/>
    <property type="project" value="InterPro"/>
</dbReference>
<gene>
    <name evidence="3" type="ordered locus">SRU_p0031</name>
</gene>
<dbReference type="EnsemblBacteria" id="ABC46383">
    <property type="protein sequence ID" value="ABC46383"/>
    <property type="gene ID" value="SRU_p0031"/>
</dbReference>
<organism evidence="3 4">
    <name type="scientific">Salinibacter ruber (strain DSM 13855 / M31)</name>
    <dbReference type="NCBI Taxonomy" id="309807"/>
    <lineage>
        <taxon>Bacteria</taxon>
        <taxon>Pseudomonadati</taxon>
        <taxon>Rhodothermota</taxon>
        <taxon>Rhodothermia</taxon>
        <taxon>Rhodothermales</taxon>
        <taxon>Salinibacteraceae</taxon>
        <taxon>Salinibacter</taxon>
    </lineage>
</organism>
<evidence type="ECO:0000256" key="1">
    <source>
        <dbReference type="SAM" id="MobiDB-lite"/>
    </source>
</evidence>
<feature type="domain" description="Helix-hairpin-helix DNA-binding motif class 1" evidence="2">
    <location>
        <begin position="83"/>
        <end position="102"/>
    </location>
</feature>
<dbReference type="EMBL" id="CP000160">
    <property type="protein sequence ID" value="ABC46383.1"/>
    <property type="molecule type" value="Genomic_DNA"/>
</dbReference>
<dbReference type="InterPro" id="IPR003583">
    <property type="entry name" value="Hlx-hairpin-Hlx_DNA-bd_motif"/>
</dbReference>
<keyword evidence="3" id="KW-0614">Plasmid</keyword>
<geneLocation type="plasmid" evidence="3 4">
    <name>pSR35</name>
</geneLocation>
<evidence type="ECO:0000313" key="4">
    <source>
        <dbReference type="Proteomes" id="UP000008674"/>
    </source>
</evidence>
<dbReference type="AlphaFoldDB" id="Q2RYJ2"/>
<evidence type="ECO:0000313" key="3">
    <source>
        <dbReference type="EMBL" id="ABC46383.1"/>
    </source>
</evidence>
<feature type="domain" description="Helix-hairpin-helix DNA-binding motif class 1" evidence="2">
    <location>
        <begin position="57"/>
        <end position="76"/>
    </location>
</feature>
<keyword evidence="4" id="KW-1185">Reference proteome</keyword>
<dbReference type="KEGG" id="sru:SRU_p0031"/>